<dbReference type="KEGG" id="sli:Slin_1847"/>
<proteinExistence type="predicted"/>
<evidence type="ECO:0000313" key="2">
    <source>
        <dbReference type="Proteomes" id="UP000002028"/>
    </source>
</evidence>
<gene>
    <name evidence="1" type="ordered locus">Slin_1847</name>
</gene>
<evidence type="ECO:0000313" key="1">
    <source>
        <dbReference type="EMBL" id="ADB37892.1"/>
    </source>
</evidence>
<name>D2QBL3_SPILD</name>
<keyword evidence="2" id="KW-1185">Reference proteome</keyword>
<accession>D2QBL3</accession>
<dbReference type="HOGENOM" id="CLU_2847608_0_0_10"/>
<dbReference type="Proteomes" id="UP000002028">
    <property type="component" value="Chromosome"/>
</dbReference>
<dbReference type="STRING" id="504472.Slin_1847"/>
<sequence>MLINKIRLASATKLIACWPNSCGGFIQPTGNPFQRQTLHQNGKQNDRIGGEHNEVFALRINPPTR</sequence>
<organism evidence="1 2">
    <name type="scientific">Spirosoma linguale (strain ATCC 33905 / DSM 74 / LMG 10896 / Claus 1)</name>
    <dbReference type="NCBI Taxonomy" id="504472"/>
    <lineage>
        <taxon>Bacteria</taxon>
        <taxon>Pseudomonadati</taxon>
        <taxon>Bacteroidota</taxon>
        <taxon>Cytophagia</taxon>
        <taxon>Cytophagales</taxon>
        <taxon>Cytophagaceae</taxon>
        <taxon>Spirosoma</taxon>
    </lineage>
</organism>
<dbReference type="EMBL" id="CP001769">
    <property type="protein sequence ID" value="ADB37892.1"/>
    <property type="molecule type" value="Genomic_DNA"/>
</dbReference>
<reference evidence="1 2" key="1">
    <citation type="journal article" date="2010" name="Stand. Genomic Sci.">
        <title>Complete genome sequence of Spirosoma linguale type strain (1).</title>
        <authorList>
            <person name="Lail K."/>
            <person name="Sikorski J."/>
            <person name="Saunders E."/>
            <person name="Lapidus A."/>
            <person name="Glavina Del Rio T."/>
            <person name="Copeland A."/>
            <person name="Tice H."/>
            <person name="Cheng J.-F."/>
            <person name="Lucas S."/>
            <person name="Nolan M."/>
            <person name="Bruce D."/>
            <person name="Goodwin L."/>
            <person name="Pitluck S."/>
            <person name="Ivanova N."/>
            <person name="Mavromatis K."/>
            <person name="Ovchinnikova G."/>
            <person name="Pati A."/>
            <person name="Chen A."/>
            <person name="Palaniappan K."/>
            <person name="Land M."/>
            <person name="Hauser L."/>
            <person name="Chang Y.-J."/>
            <person name="Jeffries C.D."/>
            <person name="Chain P."/>
            <person name="Brettin T."/>
            <person name="Detter J.C."/>
            <person name="Schuetze A."/>
            <person name="Rohde M."/>
            <person name="Tindall B.J."/>
            <person name="Goeker M."/>
            <person name="Bristow J."/>
            <person name="Eisen J.A."/>
            <person name="Markowitz V."/>
            <person name="Hugenholtz P."/>
            <person name="Kyrpides N.C."/>
            <person name="Klenk H.-P."/>
            <person name="Chen F."/>
        </authorList>
    </citation>
    <scope>NUCLEOTIDE SEQUENCE [LARGE SCALE GENOMIC DNA]</scope>
    <source>
        <strain evidence="2">ATCC 33905 / DSM 74 / LMG 10896 / Claus 1</strain>
    </source>
</reference>
<dbReference type="AlphaFoldDB" id="D2QBL3"/>
<protein>
    <submittedName>
        <fullName evidence="1">Uncharacterized protein</fullName>
    </submittedName>
</protein>